<dbReference type="CDD" id="cd08267">
    <property type="entry name" value="MDR1"/>
    <property type="match status" value="1"/>
</dbReference>
<dbReference type="PANTHER" id="PTHR44013">
    <property type="entry name" value="ZINC-TYPE ALCOHOL DEHYDROGENASE-LIKE PROTEIN C16A3.02C"/>
    <property type="match status" value="1"/>
</dbReference>
<dbReference type="OMA" id="LVTYQCL"/>
<dbReference type="Gene3D" id="3.90.180.10">
    <property type="entry name" value="Medium-chain alcohol dehydrogenases, catalytic domain"/>
    <property type="match status" value="1"/>
</dbReference>
<gene>
    <name evidence="2" type="ORF">EUGRSUZ_K02122</name>
</gene>
<dbReference type="Gene3D" id="3.40.50.720">
    <property type="entry name" value="NAD(P)-binding Rossmann-like Domain"/>
    <property type="match status" value="1"/>
</dbReference>
<dbReference type="STRING" id="71139.A0A059A3Q3"/>
<accession>A0A059A3Q3</accession>
<dbReference type="Pfam" id="PF13602">
    <property type="entry name" value="ADH_zinc_N_2"/>
    <property type="match status" value="1"/>
</dbReference>
<dbReference type="GO" id="GO:0016491">
    <property type="term" value="F:oxidoreductase activity"/>
    <property type="evidence" value="ECO:0007669"/>
    <property type="project" value="InterPro"/>
</dbReference>
<dbReference type="InterPro" id="IPR011032">
    <property type="entry name" value="GroES-like_sf"/>
</dbReference>
<sequence length="282" mass="29968">MIPIDCQIATFACIYFTSLWLKRFFTCTACDVAREAVEVSPRVKNFKASDKVVAYLSISNGGGFAEFAVANESLTVARPPEVSAPEGAGLPVAGLIALQALTQAAGLRLNGRGPLKNILITAASGGVGRYAVQLAKLGNTHSLGADEVLDYKAPEGSALKSPSGKKYDFVVHCTRAFPWSVFEPNLSECGKVIDITPGISTVTTFALKKLTFSKKQLTPLLLTPKGENLEFLVKLVKEGKLKTVIDLKHPLSKAEDAWAKSISGHAAKSISGHATGKIIVEP</sequence>
<dbReference type="InterPro" id="IPR052733">
    <property type="entry name" value="Chloroplast_QOR"/>
</dbReference>
<dbReference type="EMBL" id="KK198763">
    <property type="protein sequence ID" value="KCW48418.1"/>
    <property type="molecule type" value="Genomic_DNA"/>
</dbReference>
<protein>
    <recommendedName>
        <fullName evidence="1">Enoyl reductase (ER) domain-containing protein</fullName>
    </recommendedName>
</protein>
<name>A0A059A3Q3_EUCGR</name>
<dbReference type="AlphaFoldDB" id="A0A059A3Q3"/>
<evidence type="ECO:0000259" key="1">
    <source>
        <dbReference type="SMART" id="SM00829"/>
    </source>
</evidence>
<dbReference type="InParanoid" id="A0A059A3Q3"/>
<dbReference type="PANTHER" id="PTHR44013:SF1">
    <property type="entry name" value="ZINC-TYPE ALCOHOL DEHYDROGENASE-LIKE PROTEIN C16A3.02C"/>
    <property type="match status" value="1"/>
</dbReference>
<dbReference type="Gramene" id="KCW48418">
    <property type="protein sequence ID" value="KCW48418"/>
    <property type="gene ID" value="EUGRSUZ_K02122"/>
</dbReference>
<reference evidence="2" key="1">
    <citation type="submission" date="2013-07" db="EMBL/GenBank/DDBJ databases">
        <title>The genome of Eucalyptus grandis.</title>
        <authorList>
            <person name="Schmutz J."/>
            <person name="Hayes R."/>
            <person name="Myburg A."/>
            <person name="Tuskan G."/>
            <person name="Grattapaglia D."/>
            <person name="Rokhsar D.S."/>
        </authorList>
    </citation>
    <scope>NUCLEOTIDE SEQUENCE</scope>
    <source>
        <tissue evidence="2">Leaf extractions</tissue>
    </source>
</reference>
<proteinExistence type="predicted"/>
<dbReference type="SUPFAM" id="SSF50129">
    <property type="entry name" value="GroES-like"/>
    <property type="match status" value="1"/>
</dbReference>
<dbReference type="InterPro" id="IPR020843">
    <property type="entry name" value="ER"/>
</dbReference>
<dbReference type="InterPro" id="IPR036291">
    <property type="entry name" value="NAD(P)-bd_dom_sf"/>
</dbReference>
<feature type="domain" description="Enoyl reductase (ER)" evidence="1">
    <location>
        <begin position="17"/>
        <end position="280"/>
    </location>
</feature>
<organism evidence="2">
    <name type="scientific">Eucalyptus grandis</name>
    <name type="common">Flooded gum</name>
    <dbReference type="NCBI Taxonomy" id="71139"/>
    <lineage>
        <taxon>Eukaryota</taxon>
        <taxon>Viridiplantae</taxon>
        <taxon>Streptophyta</taxon>
        <taxon>Embryophyta</taxon>
        <taxon>Tracheophyta</taxon>
        <taxon>Spermatophyta</taxon>
        <taxon>Magnoliopsida</taxon>
        <taxon>eudicotyledons</taxon>
        <taxon>Gunneridae</taxon>
        <taxon>Pentapetalae</taxon>
        <taxon>rosids</taxon>
        <taxon>malvids</taxon>
        <taxon>Myrtales</taxon>
        <taxon>Myrtaceae</taxon>
        <taxon>Myrtoideae</taxon>
        <taxon>Eucalypteae</taxon>
        <taxon>Eucalyptus</taxon>
    </lineage>
</organism>
<dbReference type="SUPFAM" id="SSF51735">
    <property type="entry name" value="NAD(P)-binding Rossmann-fold domains"/>
    <property type="match status" value="1"/>
</dbReference>
<dbReference type="SMART" id="SM00829">
    <property type="entry name" value="PKS_ER"/>
    <property type="match status" value="1"/>
</dbReference>
<evidence type="ECO:0000313" key="2">
    <source>
        <dbReference type="EMBL" id="KCW48418.1"/>
    </source>
</evidence>